<feature type="domain" description="PWI" evidence="16">
    <location>
        <begin position="535"/>
        <end position="605"/>
    </location>
</feature>
<evidence type="ECO:0000256" key="1">
    <source>
        <dbReference type="ARBA" id="ARBA00004123"/>
    </source>
</evidence>
<proteinExistence type="inferred from homology"/>
<dbReference type="Proteomes" id="UP000001640">
    <property type="component" value="Chromosome 10"/>
</dbReference>
<dbReference type="Pfam" id="PF24826">
    <property type="entry name" value="SNU71_N"/>
    <property type="match status" value="1"/>
</dbReference>
<evidence type="ECO:0000256" key="15">
    <source>
        <dbReference type="SAM" id="MobiDB-lite"/>
    </source>
</evidence>
<keyword evidence="11" id="KW-0539">Nucleus</keyword>
<dbReference type="Pfam" id="PF24825">
    <property type="entry name" value="SNU71_RBD"/>
    <property type="match status" value="1"/>
</dbReference>
<dbReference type="InterPro" id="IPR057542">
    <property type="entry name" value="SNU71_RBD"/>
</dbReference>
<dbReference type="AlphaFoldDB" id="G0VKM5"/>
<dbReference type="GeneID" id="96905760"/>
<evidence type="ECO:0000256" key="3">
    <source>
        <dbReference type="ARBA" id="ARBA00005544"/>
    </source>
</evidence>
<evidence type="ECO:0000259" key="16">
    <source>
        <dbReference type="SMART" id="SM00311"/>
    </source>
</evidence>
<keyword evidence="9 14" id="KW-0175">Coiled coil</keyword>
<evidence type="ECO:0000256" key="14">
    <source>
        <dbReference type="SAM" id="Coils"/>
    </source>
</evidence>
<dbReference type="GO" id="GO:0000398">
    <property type="term" value="P:mRNA splicing, via spliceosome"/>
    <property type="evidence" value="ECO:0007669"/>
    <property type="project" value="EnsemblFungi"/>
</dbReference>
<dbReference type="InParanoid" id="G0VKM5"/>
<keyword evidence="12" id="KW-0687">Ribonucleoprotein</keyword>
<dbReference type="Gene3D" id="1.20.1390.10">
    <property type="entry name" value="PWI domain"/>
    <property type="match status" value="1"/>
</dbReference>
<dbReference type="EMBL" id="HE576761">
    <property type="protein sequence ID" value="CCC72062.1"/>
    <property type="molecule type" value="Genomic_DNA"/>
</dbReference>
<reference evidence="17 18" key="1">
    <citation type="journal article" date="2011" name="Proc. Natl. Acad. Sci. U.S.A.">
        <title>Evolutionary erosion of yeast sex chromosomes by mating-type switching accidents.</title>
        <authorList>
            <person name="Gordon J.L."/>
            <person name="Armisen D."/>
            <person name="Proux-Wera E."/>
            <person name="Oheigeartaigh S.S."/>
            <person name="Byrne K.P."/>
            <person name="Wolfe K.H."/>
        </authorList>
    </citation>
    <scope>NUCLEOTIDE SEQUENCE [LARGE SCALE GENOMIC DNA]</scope>
    <source>
        <strain evidence="18">ATCC 76901 / BCRC 22586 / CBS 4309 / NBRC 1992 / NRRL Y-12630</strain>
    </source>
</reference>
<comment type="similarity">
    <text evidence="3">Belongs to the SNU71 family.</text>
</comment>
<evidence type="ECO:0000256" key="10">
    <source>
        <dbReference type="ARBA" id="ARBA00023187"/>
    </source>
</evidence>
<accession>G0VKM5</accession>
<reference key="2">
    <citation type="submission" date="2011-08" db="EMBL/GenBank/DDBJ databases">
        <title>Genome sequence of Naumovozyma castellii.</title>
        <authorList>
            <person name="Gordon J.L."/>
            <person name="Armisen D."/>
            <person name="Proux-Wera E."/>
            <person name="OhEigeartaigh S.S."/>
            <person name="Byrne K.P."/>
            <person name="Wolfe K.H."/>
        </authorList>
    </citation>
    <scope>NUCLEOTIDE SEQUENCE</scope>
    <source>
        <strain>Type strain:CBS 4309</strain>
    </source>
</reference>
<evidence type="ECO:0000256" key="8">
    <source>
        <dbReference type="ARBA" id="ARBA00022884"/>
    </source>
</evidence>
<evidence type="ECO:0000256" key="5">
    <source>
        <dbReference type="ARBA" id="ARBA00022490"/>
    </source>
</evidence>
<dbReference type="InterPro" id="IPR057543">
    <property type="entry name" value="SNU71_N"/>
</dbReference>
<protein>
    <recommendedName>
        <fullName evidence="4">U1 small nuclear ribonucleoprotein component SNU71</fullName>
    </recommendedName>
</protein>
<dbReference type="eggNOG" id="KOG2253">
    <property type="taxonomic scope" value="Eukaryota"/>
</dbReference>
<evidence type="ECO:0000256" key="12">
    <source>
        <dbReference type="ARBA" id="ARBA00023274"/>
    </source>
</evidence>
<dbReference type="InterPro" id="IPR002483">
    <property type="entry name" value="PWI_dom"/>
</dbReference>
<keyword evidence="18" id="KW-1185">Reference proteome</keyword>
<dbReference type="SMART" id="SM00311">
    <property type="entry name" value="PWI"/>
    <property type="match status" value="1"/>
</dbReference>
<dbReference type="OrthoDB" id="6275295at2759"/>
<dbReference type="FunCoup" id="G0VKM5">
    <property type="interactions" value="204"/>
</dbReference>
<feature type="coiled-coil region" evidence="14">
    <location>
        <begin position="287"/>
        <end position="314"/>
    </location>
</feature>
<dbReference type="GO" id="GO:0005685">
    <property type="term" value="C:U1 snRNP"/>
    <property type="evidence" value="ECO:0007669"/>
    <property type="project" value="EnsemblFungi"/>
</dbReference>
<evidence type="ECO:0000256" key="7">
    <source>
        <dbReference type="ARBA" id="ARBA00022728"/>
    </source>
</evidence>
<dbReference type="GO" id="GO:0003723">
    <property type="term" value="F:RNA binding"/>
    <property type="evidence" value="ECO:0007669"/>
    <property type="project" value="UniProtKB-KW"/>
</dbReference>
<evidence type="ECO:0000256" key="11">
    <source>
        <dbReference type="ARBA" id="ARBA00023242"/>
    </source>
</evidence>
<keyword evidence="5" id="KW-0963">Cytoplasm</keyword>
<dbReference type="STRING" id="1064592.G0VKM5"/>
<keyword evidence="6" id="KW-0507">mRNA processing</keyword>
<dbReference type="OMA" id="YDHHRSF"/>
<comment type="subcellular location">
    <subcellularLocation>
        <location evidence="2">Cytoplasm</location>
    </subcellularLocation>
    <subcellularLocation>
        <location evidence="1">Nucleus</location>
    </subcellularLocation>
</comment>
<evidence type="ECO:0000256" key="13">
    <source>
        <dbReference type="ARBA" id="ARBA00025004"/>
    </source>
</evidence>
<organism evidence="17 18">
    <name type="scientific">Naumovozyma castellii</name>
    <name type="common">Yeast</name>
    <name type="synonym">Saccharomyces castellii</name>
    <dbReference type="NCBI Taxonomy" id="27288"/>
    <lineage>
        <taxon>Eukaryota</taxon>
        <taxon>Fungi</taxon>
        <taxon>Dikarya</taxon>
        <taxon>Ascomycota</taxon>
        <taxon>Saccharomycotina</taxon>
        <taxon>Saccharomycetes</taxon>
        <taxon>Saccharomycetales</taxon>
        <taxon>Saccharomycetaceae</taxon>
        <taxon>Naumovozyma</taxon>
    </lineage>
</organism>
<evidence type="ECO:0000256" key="9">
    <source>
        <dbReference type="ARBA" id="ARBA00023054"/>
    </source>
</evidence>
<dbReference type="GO" id="GO:0005737">
    <property type="term" value="C:cytoplasm"/>
    <property type="evidence" value="ECO:0007669"/>
    <property type="project" value="UniProtKB-SubCell"/>
</dbReference>
<evidence type="ECO:0000256" key="4">
    <source>
        <dbReference type="ARBA" id="ARBA00014280"/>
    </source>
</evidence>
<dbReference type="RefSeq" id="XP_003678401.1">
    <property type="nucleotide sequence ID" value="XM_003678353.1"/>
</dbReference>
<comment type="function">
    <text evidence="13">Component of the U1 snRNP particle, which recognizes and binds the 5'-splice site of pre-mRNA. Together with other non-snRNP factors, U1 snRNP forms the spliceosomal commitment complex, that targets pre-mRNA to the splicing pathway.</text>
</comment>
<sequence length="605" mass="69631">MSEIIYISPQLYFISPNSEKNWKSETPRAGFIPLLKSDISKFQAQTKLISSPSNNVTQSSSLVSPLKESNSTSKVTSSATSSATSTLYQPLKQFLPISLEQQLKTVCLQGLPSHLSIESIDAFIKSIFSYISLNLQVESWTAMNLTGLDRQDIFIRVRSEDGESEEMLLADSLLRLRSLLGTLENEDGMVTNLTLHWDSNTNDFINDHKSPSSTIDVNENDVKFKSFLKELEDKNKNADKNATSNELAALNDEQYHIDLNTLSDLPRDSLDQLCKDIIEFRTKVVSIEREKRLKEDIEENKRRKQQMMKTFEQIRKTKNAFDQSIVEDEQEDEMDDEDDGEDDLIIENRRLERIEQESNERYQGLLKDLLNNIEPGINKLKQSIQQAENYESILLENKALYLKELLYSANDAYYDHHRSFKEQEIEMDRKDREKHGDLDVKTLENQGQQSIAISGTANHGEMEHVDKKAIVNKSAPSGVEQQQLKIKFAFKKAIDKSVDTSPSNEEEEEQTEVLKEQSTSISKEDNLPFSDEELEQRLLGLRKSRIIDELVKEYLGVYDDDLVEYIIVNIKENKSKKYLLNELRETFDEDSVSIVDNIWNSKEFN</sequence>
<evidence type="ECO:0000313" key="18">
    <source>
        <dbReference type="Proteomes" id="UP000001640"/>
    </source>
</evidence>
<evidence type="ECO:0000256" key="6">
    <source>
        <dbReference type="ARBA" id="ARBA00022664"/>
    </source>
</evidence>
<keyword evidence="7" id="KW-0747">Spliceosome</keyword>
<keyword evidence="8" id="KW-0694">RNA-binding</keyword>
<keyword evidence="10" id="KW-0508">mRNA splicing</keyword>
<name>G0VKM5_NAUCA</name>
<gene>
    <name evidence="17" type="primary">NCAS0J00830</name>
    <name evidence="17" type="ordered locus">NCAS_0J00830</name>
</gene>
<dbReference type="KEGG" id="ncs:NCAS_0J00830"/>
<dbReference type="GO" id="GO:0071004">
    <property type="term" value="C:U2-type prespliceosome"/>
    <property type="evidence" value="ECO:0007669"/>
    <property type="project" value="EnsemblFungi"/>
</dbReference>
<dbReference type="HOGENOM" id="CLU_031562_0_0_1"/>
<feature type="region of interest" description="Disordered" evidence="15">
    <location>
        <begin position="497"/>
        <end position="524"/>
    </location>
</feature>
<evidence type="ECO:0000313" key="17">
    <source>
        <dbReference type="EMBL" id="CCC72062.1"/>
    </source>
</evidence>
<evidence type="ECO:0000256" key="2">
    <source>
        <dbReference type="ARBA" id="ARBA00004496"/>
    </source>
</evidence>